<dbReference type="Pfam" id="PF02954">
    <property type="entry name" value="HTH_8"/>
    <property type="match status" value="1"/>
</dbReference>
<dbReference type="AlphaFoldDB" id="A0A5C1NF33"/>
<dbReference type="RefSeq" id="WP_149282697.1">
    <property type="nucleotide sequence ID" value="NZ_CP038437.2"/>
</dbReference>
<protein>
    <recommendedName>
        <fullName evidence="1">DNA binding HTH domain-containing protein</fullName>
    </recommendedName>
</protein>
<reference evidence="2" key="1">
    <citation type="submission" date="2021-02" db="EMBL/GenBank/DDBJ databases">
        <title>Strain Y2R2, a novel species of the genus Halomonas.</title>
        <authorList>
            <person name="Huang H."/>
        </authorList>
    </citation>
    <scope>NUCLEOTIDE SEQUENCE</scope>
    <source>
        <strain evidence="2">Y2R2</strain>
    </source>
</reference>
<organism evidence="2 3">
    <name type="scientific">Halomonas binhaiensis</name>
    <dbReference type="NCBI Taxonomy" id="2562282"/>
    <lineage>
        <taxon>Bacteria</taxon>
        <taxon>Pseudomonadati</taxon>
        <taxon>Pseudomonadota</taxon>
        <taxon>Gammaproteobacteria</taxon>
        <taxon>Oceanospirillales</taxon>
        <taxon>Halomonadaceae</taxon>
        <taxon>Halomonas</taxon>
    </lineage>
</organism>
<accession>A0A5C1NF33</accession>
<gene>
    <name evidence="2" type="ORF">E4T21_00925</name>
</gene>
<dbReference type="Proteomes" id="UP000324285">
    <property type="component" value="Chromosome"/>
</dbReference>
<sequence>MRIQKKGRLSGRFSAWNIRHDAHLLGVSRPTIYQRMQRS</sequence>
<keyword evidence="3" id="KW-1185">Reference proteome</keyword>
<proteinExistence type="predicted"/>
<evidence type="ECO:0000313" key="2">
    <source>
        <dbReference type="EMBL" id="QEM80279.1"/>
    </source>
</evidence>
<evidence type="ECO:0000259" key="1">
    <source>
        <dbReference type="Pfam" id="PF02954"/>
    </source>
</evidence>
<dbReference type="GO" id="GO:0043565">
    <property type="term" value="F:sequence-specific DNA binding"/>
    <property type="evidence" value="ECO:0007669"/>
    <property type="project" value="InterPro"/>
</dbReference>
<evidence type="ECO:0000313" key="3">
    <source>
        <dbReference type="Proteomes" id="UP000324285"/>
    </source>
</evidence>
<dbReference type="InterPro" id="IPR002197">
    <property type="entry name" value="HTH_Fis"/>
</dbReference>
<name>A0A5C1NF33_9GAMM</name>
<dbReference type="EMBL" id="CP038437">
    <property type="protein sequence ID" value="QEM80279.1"/>
    <property type="molecule type" value="Genomic_DNA"/>
</dbReference>
<feature type="domain" description="DNA binding HTH" evidence="1">
    <location>
        <begin position="15"/>
        <end position="38"/>
    </location>
</feature>
<dbReference type="KEGG" id="hbh:E4T21_00925"/>